<feature type="compositionally biased region" description="Low complexity" evidence="4">
    <location>
        <begin position="860"/>
        <end position="871"/>
    </location>
</feature>
<gene>
    <name evidence="5" type="ORF">BSAL_02565</name>
</gene>
<feature type="compositionally biased region" description="Low complexity" evidence="4">
    <location>
        <begin position="376"/>
        <end position="387"/>
    </location>
</feature>
<reference evidence="6" key="1">
    <citation type="submission" date="2015-09" db="EMBL/GenBank/DDBJ databases">
        <authorList>
            <consortium name="Pathogen Informatics"/>
        </authorList>
    </citation>
    <scope>NUCLEOTIDE SEQUENCE [LARGE SCALE GENOMIC DNA]</scope>
    <source>
        <strain evidence="6">Lake Konstanz</strain>
    </source>
</reference>
<dbReference type="VEuPathDB" id="TriTrypDB:BSAL_02565"/>
<sequence length="1272" mass="139457">MHIALDSRGIQVLDFSSHHSESADPKDVVALQVIESVNASHNKIQNLIHISVFTSLRILDLSHNRLASPVLEWLRALPEGLEELNLSHNEIATIESARGERTSIGHCFGTYTPRLRKLNLSHNILHASASAESDSLVGATARDGHSSRIEELNLDHNTGIFSLNELLGGLARLTSLSCVGNHIATEGIAAVAVSCPALLTVRFASCAVSERLQEASARDGHSSRIEELNLDHNTGIFSLNELLGGLARLTTLSCIGNHIATLEGIAAVAVSCPALLTVKFASCAVSERLQEASFLWNVIGGSIFQYKSGDEQRTAQRDMAKLSEYFFAVFVSQVLPSVEHVDGTSVSEAQDLVGPLIHVAPPPRNEDQYAEINVSTQSAAAPTVAATEAREEYDEESGGSEDQSSYDTDEEDHTPERRGRMAHKEHSPPMSPSQIPTASEAAQRYGTVMAGYQPDITGNASRSRSAPQHVLERLDFLHKRAMELQEFIAASQKHTRHFETLRLSTADALKRQRQDVADQRVELAALRVERSSQKEMIRSLQHLIQKKTRELDHAEVANIRVVEKKITSLIHEKENVIRSKAAKVSREKLRQQSNTGVDAATLSRKPTRSSLHQLEETQRRLRGLKESSPTAAIGSRFVYNEFGNPELAGDRLDAERFPRSGHMERQSLSPQVASRELHFTTVSGASDDSPTQHDRRRSLSQQEQQIRRPSASKEPNRRDSSALKAPTISANDSNNATRVSLSPERSQTRDRARSTPDGTLHASASAALRARSLISADHVYGVPPRSPKLKRSTEPDHDSTTLTSITEIVVEESVSTDERHGMSGAAGGQHDDESTTSLSNFRFPVDRRKSSMGIERRESVSQTSQRRQSSSTRDDLNHREQSTNDHEHSPQRRQESVTSPLYRLSTAAVENSPKRRSIVAAQANGDTSGDTPPLRRQSTSVGEHHRAIPDSAGNSAGANRHSFSADTSPRRQSASANSERRPSSAFDGDRLRTGIGSSRSTTSIHSELRQSFSIAEPQRRVSTTTALQRRASNVAPLKDVEHLPPWSEDDSNDNDNTDAAQQLVDRIVATTERRSTVTGHSLDGQLANPISTLDEMVSSSPPEQPLMSSSLHSSMYGGASNRRESRLLVGTTTQQSFHEFAEGSAVSIALQSPKKRISESAADATRRKPSEVVIEKAMREAQSLNYSLTSGDSVGSRPDAELSESRRVMMSADGMCAVARASHMPSRASVTTHQQHHRYDIPLHLSFSLDNSISRVKPDFRRNTTGGQTNTF</sequence>
<feature type="compositionally biased region" description="Basic and acidic residues" evidence="4">
    <location>
        <begin position="414"/>
        <end position="427"/>
    </location>
</feature>
<protein>
    <recommendedName>
        <fullName evidence="7">Leucine-rich repeat protein</fullName>
    </recommendedName>
</protein>
<dbReference type="PROSITE" id="PS51450">
    <property type="entry name" value="LRR"/>
    <property type="match status" value="2"/>
</dbReference>
<feature type="compositionally biased region" description="Low complexity" evidence="4">
    <location>
        <begin position="993"/>
        <end position="1004"/>
    </location>
</feature>
<dbReference type="InterPro" id="IPR001611">
    <property type="entry name" value="Leu-rich_rpt"/>
</dbReference>
<feature type="compositionally biased region" description="Polar residues" evidence="4">
    <location>
        <begin position="924"/>
        <end position="941"/>
    </location>
</feature>
<dbReference type="Proteomes" id="UP000051952">
    <property type="component" value="Unassembled WGS sequence"/>
</dbReference>
<feature type="compositionally biased region" description="Polar residues" evidence="4">
    <location>
        <begin position="1020"/>
        <end position="1031"/>
    </location>
</feature>
<feature type="compositionally biased region" description="Polar residues" evidence="4">
    <location>
        <begin position="952"/>
        <end position="977"/>
    </location>
</feature>
<proteinExistence type="predicted"/>
<feature type="compositionally biased region" description="Acidic residues" evidence="4">
    <location>
        <begin position="1047"/>
        <end position="1056"/>
    </location>
</feature>
<evidence type="ECO:0000313" key="6">
    <source>
        <dbReference type="Proteomes" id="UP000051952"/>
    </source>
</evidence>
<feature type="compositionally biased region" description="Basic and acidic residues" evidence="4">
    <location>
        <begin position="872"/>
        <end position="895"/>
    </location>
</feature>
<feature type="region of interest" description="Disordered" evidence="4">
    <location>
        <begin position="375"/>
        <end position="438"/>
    </location>
</feature>
<feature type="compositionally biased region" description="Basic and acidic residues" evidence="4">
    <location>
        <begin position="613"/>
        <end position="625"/>
    </location>
</feature>
<dbReference type="InterPro" id="IPR032675">
    <property type="entry name" value="LRR_dom_sf"/>
</dbReference>
<dbReference type="AlphaFoldDB" id="A0A0S4JP73"/>
<accession>A0A0S4JP73</accession>
<evidence type="ECO:0000313" key="5">
    <source>
        <dbReference type="EMBL" id="CUG92005.1"/>
    </source>
</evidence>
<feature type="region of interest" description="Disordered" evidence="4">
    <location>
        <begin position="778"/>
        <end position="901"/>
    </location>
</feature>
<dbReference type="PANTHER" id="PTHR15454:SF56">
    <property type="entry name" value="PROTEIN PHOSPHATASE 1 REGULATORY SUBUNIT 7-RELATED"/>
    <property type="match status" value="1"/>
</dbReference>
<evidence type="ECO:0000256" key="3">
    <source>
        <dbReference type="SAM" id="Coils"/>
    </source>
</evidence>
<feature type="coiled-coil region" evidence="3">
    <location>
        <begin position="509"/>
        <end position="557"/>
    </location>
</feature>
<dbReference type="GO" id="GO:0005737">
    <property type="term" value="C:cytoplasm"/>
    <property type="evidence" value="ECO:0007669"/>
    <property type="project" value="TreeGrafter"/>
</dbReference>
<keyword evidence="2" id="KW-0677">Repeat</keyword>
<evidence type="ECO:0000256" key="4">
    <source>
        <dbReference type="SAM" id="MobiDB-lite"/>
    </source>
</evidence>
<dbReference type="SUPFAM" id="SSF52058">
    <property type="entry name" value="L domain-like"/>
    <property type="match status" value="1"/>
</dbReference>
<dbReference type="OrthoDB" id="1574204at2759"/>
<organism evidence="5 6">
    <name type="scientific">Bodo saltans</name>
    <name type="common">Flagellated protozoan</name>
    <dbReference type="NCBI Taxonomy" id="75058"/>
    <lineage>
        <taxon>Eukaryota</taxon>
        <taxon>Discoba</taxon>
        <taxon>Euglenozoa</taxon>
        <taxon>Kinetoplastea</taxon>
        <taxon>Metakinetoplastina</taxon>
        <taxon>Eubodonida</taxon>
        <taxon>Bodonidae</taxon>
        <taxon>Bodo</taxon>
    </lineage>
</organism>
<dbReference type="PANTHER" id="PTHR15454">
    <property type="entry name" value="NISCHARIN RELATED"/>
    <property type="match status" value="1"/>
</dbReference>
<feature type="compositionally biased region" description="Polar residues" evidence="4">
    <location>
        <begin position="728"/>
        <end position="745"/>
    </location>
</feature>
<keyword evidence="1" id="KW-0433">Leucine-rich repeat</keyword>
<dbReference type="EMBL" id="CYKH01001990">
    <property type="protein sequence ID" value="CUG92005.1"/>
    <property type="molecule type" value="Genomic_DNA"/>
</dbReference>
<name>A0A0S4JP73_BODSA</name>
<evidence type="ECO:0000256" key="2">
    <source>
        <dbReference type="ARBA" id="ARBA00022737"/>
    </source>
</evidence>
<evidence type="ECO:0000256" key="1">
    <source>
        <dbReference type="ARBA" id="ARBA00022614"/>
    </source>
</evidence>
<evidence type="ECO:0008006" key="7">
    <source>
        <dbReference type="Google" id="ProtNLM"/>
    </source>
</evidence>
<keyword evidence="6" id="KW-1185">Reference proteome</keyword>
<feature type="compositionally biased region" description="Basic and acidic residues" evidence="4">
    <location>
        <begin position="978"/>
        <end position="992"/>
    </location>
</feature>
<feature type="region of interest" description="Disordered" evidence="4">
    <location>
        <begin position="922"/>
        <end position="1057"/>
    </location>
</feature>
<dbReference type="Gene3D" id="3.80.10.10">
    <property type="entry name" value="Ribonuclease Inhibitor"/>
    <property type="match status" value="1"/>
</dbReference>
<feature type="region of interest" description="Disordered" evidence="4">
    <location>
        <begin position="681"/>
        <end position="763"/>
    </location>
</feature>
<feature type="region of interest" description="Disordered" evidence="4">
    <location>
        <begin position="587"/>
        <end position="628"/>
    </location>
</feature>
<feature type="compositionally biased region" description="Basic and acidic residues" evidence="4">
    <location>
        <begin position="844"/>
        <end position="859"/>
    </location>
</feature>
<keyword evidence="3" id="KW-0175">Coiled coil</keyword>